<keyword evidence="3" id="KW-1185">Reference proteome</keyword>
<proteinExistence type="predicted"/>
<dbReference type="CDD" id="cd04301">
    <property type="entry name" value="NAT_SF"/>
    <property type="match status" value="1"/>
</dbReference>
<reference evidence="2 3" key="1">
    <citation type="submission" date="2016-07" db="EMBL/GenBank/DDBJ databases">
        <title>Genome analysis of Flavihumibacter stibioxidans YS-17.</title>
        <authorList>
            <person name="Shi K."/>
            <person name="Han Y."/>
            <person name="Wang G."/>
        </authorList>
    </citation>
    <scope>NUCLEOTIDE SEQUENCE [LARGE SCALE GENOMIC DNA]</scope>
    <source>
        <strain evidence="2 3">YS-17</strain>
    </source>
</reference>
<dbReference type="EMBL" id="MBUA01000029">
    <property type="protein sequence ID" value="MBC6492771.1"/>
    <property type="molecule type" value="Genomic_DNA"/>
</dbReference>
<dbReference type="Pfam" id="PF00583">
    <property type="entry name" value="Acetyltransf_1"/>
    <property type="match status" value="1"/>
</dbReference>
<dbReference type="Gene3D" id="3.40.630.30">
    <property type="match status" value="1"/>
</dbReference>
<sequence length="190" mass="21314">MNLMQCSLLLSSNFSDDPLFRYAFQGTDDQRHRAMDAYFAAALEFCLAEGNIILAPGNTGLVAWIPGTAFPPAFDQNRISSQPSYAIAGWEQLNRQQMAAFDVIRENAVKFGFCYLLAVDFSVRRRGYARMLMDACFDQMAEAGLEECWLITENEANLAILESMGFEKFTTLHQPGAPLSYICRKAISLH</sequence>
<comment type="caution">
    <text evidence="2">The sequence shown here is derived from an EMBL/GenBank/DDBJ whole genome shotgun (WGS) entry which is preliminary data.</text>
</comment>
<accession>A0ABR7MDP6</accession>
<organism evidence="2 3">
    <name type="scientific">Flavihumibacter stibioxidans</name>
    <dbReference type="NCBI Taxonomy" id="1834163"/>
    <lineage>
        <taxon>Bacteria</taxon>
        <taxon>Pseudomonadati</taxon>
        <taxon>Bacteroidota</taxon>
        <taxon>Chitinophagia</taxon>
        <taxon>Chitinophagales</taxon>
        <taxon>Chitinophagaceae</taxon>
        <taxon>Flavihumibacter</taxon>
    </lineage>
</organism>
<dbReference type="InterPro" id="IPR000182">
    <property type="entry name" value="GNAT_dom"/>
</dbReference>
<feature type="domain" description="N-acetyltransferase" evidence="1">
    <location>
        <begin position="43"/>
        <end position="188"/>
    </location>
</feature>
<gene>
    <name evidence="2" type="ORF">BC349_17065</name>
</gene>
<evidence type="ECO:0000313" key="2">
    <source>
        <dbReference type="EMBL" id="MBC6492771.1"/>
    </source>
</evidence>
<name>A0ABR7MDP6_9BACT</name>
<protein>
    <recommendedName>
        <fullName evidence="1">N-acetyltransferase domain-containing protein</fullName>
    </recommendedName>
</protein>
<dbReference type="RefSeq" id="WP_187258091.1">
    <property type="nucleotide sequence ID" value="NZ_JBHULF010000019.1"/>
</dbReference>
<evidence type="ECO:0000259" key="1">
    <source>
        <dbReference type="PROSITE" id="PS51186"/>
    </source>
</evidence>
<dbReference type="SUPFAM" id="SSF55729">
    <property type="entry name" value="Acyl-CoA N-acyltransferases (Nat)"/>
    <property type="match status" value="1"/>
</dbReference>
<evidence type="ECO:0000313" key="3">
    <source>
        <dbReference type="Proteomes" id="UP000765802"/>
    </source>
</evidence>
<dbReference type="Proteomes" id="UP000765802">
    <property type="component" value="Unassembled WGS sequence"/>
</dbReference>
<dbReference type="InterPro" id="IPR016181">
    <property type="entry name" value="Acyl_CoA_acyltransferase"/>
</dbReference>
<dbReference type="PROSITE" id="PS51186">
    <property type="entry name" value="GNAT"/>
    <property type="match status" value="1"/>
</dbReference>